<keyword evidence="2" id="KW-0378">Hydrolase</keyword>
<dbReference type="GO" id="GO:0016787">
    <property type="term" value="F:hydrolase activity"/>
    <property type="evidence" value="ECO:0007669"/>
    <property type="project" value="UniProtKB-KW"/>
</dbReference>
<dbReference type="PROSITE" id="PS51192">
    <property type="entry name" value="HELICASE_ATP_BIND_1"/>
    <property type="match status" value="1"/>
</dbReference>
<comment type="caution">
    <text evidence="7">The sequence shown here is derived from an EMBL/GenBank/DDBJ whole genome shotgun (WGS) entry which is preliminary data.</text>
</comment>
<evidence type="ECO:0000256" key="1">
    <source>
        <dbReference type="ARBA" id="ARBA00022741"/>
    </source>
</evidence>
<dbReference type="AlphaFoldDB" id="A0A445CH15"/>
<dbReference type="InterPro" id="IPR011545">
    <property type="entry name" value="DEAD/DEAH_box_helicase_dom"/>
</dbReference>
<gene>
    <name evidence="7" type="ORF">Ahy_A07g036813</name>
</gene>
<keyword evidence="3" id="KW-0347">Helicase</keyword>
<feature type="region of interest" description="Disordered" evidence="5">
    <location>
        <begin position="89"/>
        <end position="115"/>
    </location>
</feature>
<dbReference type="STRING" id="3818.A0A445CH15"/>
<dbReference type="EMBL" id="SDMP01000007">
    <property type="protein sequence ID" value="RYR50211.1"/>
    <property type="molecule type" value="Genomic_DNA"/>
</dbReference>
<evidence type="ECO:0000256" key="3">
    <source>
        <dbReference type="ARBA" id="ARBA00022806"/>
    </source>
</evidence>
<keyword evidence="8" id="KW-1185">Reference proteome</keyword>
<evidence type="ECO:0000259" key="6">
    <source>
        <dbReference type="PROSITE" id="PS51192"/>
    </source>
</evidence>
<reference evidence="7 8" key="1">
    <citation type="submission" date="2019-01" db="EMBL/GenBank/DDBJ databases">
        <title>Sequencing of cultivated peanut Arachis hypogaea provides insights into genome evolution and oil improvement.</title>
        <authorList>
            <person name="Chen X."/>
        </authorList>
    </citation>
    <scope>NUCLEOTIDE SEQUENCE [LARGE SCALE GENOMIC DNA]</scope>
    <source>
        <strain evidence="8">cv. Fuhuasheng</strain>
        <tissue evidence="7">Leaves</tissue>
    </source>
</reference>
<evidence type="ECO:0000313" key="7">
    <source>
        <dbReference type="EMBL" id="RYR50211.1"/>
    </source>
</evidence>
<dbReference type="PANTHER" id="PTHR47960">
    <property type="entry name" value="DEAD-BOX ATP-DEPENDENT RNA HELICASE 50"/>
    <property type="match status" value="1"/>
</dbReference>
<dbReference type="SUPFAM" id="SSF52540">
    <property type="entry name" value="P-loop containing nucleoside triphosphate hydrolases"/>
    <property type="match status" value="1"/>
</dbReference>
<dbReference type="InterPro" id="IPR014001">
    <property type="entry name" value="Helicase_ATP-bd"/>
</dbReference>
<proteinExistence type="predicted"/>
<dbReference type="GO" id="GO:0005524">
    <property type="term" value="F:ATP binding"/>
    <property type="evidence" value="ECO:0007669"/>
    <property type="project" value="UniProtKB-KW"/>
</dbReference>
<dbReference type="InterPro" id="IPR027417">
    <property type="entry name" value="P-loop_NTPase"/>
</dbReference>
<dbReference type="GO" id="GO:0003676">
    <property type="term" value="F:nucleic acid binding"/>
    <property type="evidence" value="ECO:0007669"/>
    <property type="project" value="InterPro"/>
</dbReference>
<keyword evidence="1" id="KW-0547">Nucleotide-binding</keyword>
<feature type="compositionally biased region" description="Basic residues" evidence="5">
    <location>
        <begin position="89"/>
        <end position="98"/>
    </location>
</feature>
<feature type="domain" description="Helicase ATP-binding" evidence="6">
    <location>
        <begin position="171"/>
        <end position="234"/>
    </location>
</feature>
<protein>
    <recommendedName>
        <fullName evidence="6">Helicase ATP-binding domain-containing protein</fullName>
    </recommendedName>
</protein>
<dbReference type="Pfam" id="PF00270">
    <property type="entry name" value="DEAD"/>
    <property type="match status" value="1"/>
</dbReference>
<accession>A0A445CH15</accession>
<dbReference type="Gene3D" id="3.40.50.300">
    <property type="entry name" value="P-loop containing nucleotide triphosphate hydrolases"/>
    <property type="match status" value="1"/>
</dbReference>
<evidence type="ECO:0000256" key="2">
    <source>
        <dbReference type="ARBA" id="ARBA00022801"/>
    </source>
</evidence>
<keyword evidence="4" id="KW-0067">ATP-binding</keyword>
<evidence type="ECO:0000256" key="5">
    <source>
        <dbReference type="SAM" id="MobiDB-lite"/>
    </source>
</evidence>
<organism evidence="7 8">
    <name type="scientific">Arachis hypogaea</name>
    <name type="common">Peanut</name>
    <dbReference type="NCBI Taxonomy" id="3818"/>
    <lineage>
        <taxon>Eukaryota</taxon>
        <taxon>Viridiplantae</taxon>
        <taxon>Streptophyta</taxon>
        <taxon>Embryophyta</taxon>
        <taxon>Tracheophyta</taxon>
        <taxon>Spermatophyta</taxon>
        <taxon>Magnoliopsida</taxon>
        <taxon>eudicotyledons</taxon>
        <taxon>Gunneridae</taxon>
        <taxon>Pentapetalae</taxon>
        <taxon>rosids</taxon>
        <taxon>fabids</taxon>
        <taxon>Fabales</taxon>
        <taxon>Fabaceae</taxon>
        <taxon>Papilionoideae</taxon>
        <taxon>50 kb inversion clade</taxon>
        <taxon>dalbergioids sensu lato</taxon>
        <taxon>Dalbergieae</taxon>
        <taxon>Pterocarpus clade</taxon>
        <taxon>Arachis</taxon>
    </lineage>
</organism>
<sequence>MTDSVLATLVPSSNYNSRRWWWWDLPSFSQRPPLISLWRTTPSITTTATASSSSQQQDIAADITIGIDSSSSSISPSFGRLKAQKVKALVHRSKQHRNRSTDRPRDSSPNPRSRGGWGDVIGSFHSLNSQELAPDTSFFSVKSFRELGCADYLIQSLQKLSFLRPSNAMAFAPVIAGKTCIIADQSGSGKTLAYLAPIIRRLRQEELEGQCKSSAQAPRVVILAPTAELASQVACNKELNWKLYNRVLIYTWPFFVPFEGRHLAVNKSKMILSEHRIAKEPFVLSVTNKPHKQQSASIENKIIHS</sequence>
<dbReference type="Proteomes" id="UP000289738">
    <property type="component" value="Chromosome A07"/>
</dbReference>
<evidence type="ECO:0000313" key="8">
    <source>
        <dbReference type="Proteomes" id="UP000289738"/>
    </source>
</evidence>
<name>A0A445CH15_ARAHY</name>
<dbReference type="GO" id="GO:0004386">
    <property type="term" value="F:helicase activity"/>
    <property type="evidence" value="ECO:0007669"/>
    <property type="project" value="UniProtKB-KW"/>
</dbReference>
<evidence type="ECO:0000256" key="4">
    <source>
        <dbReference type="ARBA" id="ARBA00022840"/>
    </source>
</evidence>